<evidence type="ECO:0000256" key="1">
    <source>
        <dbReference type="SAM" id="SignalP"/>
    </source>
</evidence>
<feature type="chain" id="PRO_5032697837" description="Lipoprotein" evidence="1">
    <location>
        <begin position="20"/>
        <end position="103"/>
    </location>
</feature>
<dbReference type="KEGG" id="siw:GH266_22595"/>
<evidence type="ECO:0000313" key="2">
    <source>
        <dbReference type="EMBL" id="QGZ37040.1"/>
    </source>
</evidence>
<name>A0A857CDF2_9HYPH</name>
<dbReference type="AlphaFoldDB" id="A0A857CDF2"/>
<dbReference type="EMBL" id="CP046908">
    <property type="protein sequence ID" value="QGZ37040.1"/>
    <property type="molecule type" value="Genomic_DNA"/>
</dbReference>
<organism evidence="2 3">
    <name type="scientific">Stappia indica</name>
    <dbReference type="NCBI Taxonomy" id="538381"/>
    <lineage>
        <taxon>Bacteria</taxon>
        <taxon>Pseudomonadati</taxon>
        <taxon>Pseudomonadota</taxon>
        <taxon>Alphaproteobacteria</taxon>
        <taxon>Hyphomicrobiales</taxon>
        <taxon>Stappiaceae</taxon>
        <taxon>Stappia</taxon>
    </lineage>
</organism>
<feature type="signal peptide" evidence="1">
    <location>
        <begin position="1"/>
        <end position="19"/>
    </location>
</feature>
<sequence>MHRLTTLALVIASASLVAACGSAPKRQGPPPEFFIFSDCTKEAKLEGFSTIRQRVSVTNGVAAPFGFDSFALGEREMTDAEKEAVRQCYDAKVASGAATAPAP</sequence>
<dbReference type="PROSITE" id="PS51257">
    <property type="entry name" value="PROKAR_LIPOPROTEIN"/>
    <property type="match status" value="1"/>
</dbReference>
<gene>
    <name evidence="2" type="ORF">GH266_22595</name>
</gene>
<evidence type="ECO:0000313" key="3">
    <source>
        <dbReference type="Proteomes" id="UP000435648"/>
    </source>
</evidence>
<dbReference type="Proteomes" id="UP000435648">
    <property type="component" value="Chromosome"/>
</dbReference>
<keyword evidence="1" id="KW-0732">Signal</keyword>
<evidence type="ECO:0008006" key="4">
    <source>
        <dbReference type="Google" id="ProtNLM"/>
    </source>
</evidence>
<protein>
    <recommendedName>
        <fullName evidence="4">Lipoprotein</fullName>
    </recommendedName>
</protein>
<reference evidence="2 3" key="1">
    <citation type="submission" date="2019-12" db="EMBL/GenBank/DDBJ databases">
        <title>The genome of Stappia indica PHM037.</title>
        <authorList>
            <person name="Kacar D."/>
            <person name="Galan B."/>
            <person name="Canedo L."/>
            <person name="Rodriguez P."/>
            <person name="de la Calle F."/>
            <person name="Garcia J.L."/>
        </authorList>
    </citation>
    <scope>NUCLEOTIDE SEQUENCE [LARGE SCALE GENOMIC DNA]</scope>
    <source>
        <strain evidence="2 3">PHM037</strain>
    </source>
</reference>
<accession>A0A857CDF2</accession>
<proteinExistence type="predicted"/>
<dbReference type="RefSeq" id="WP_158195858.1">
    <property type="nucleotide sequence ID" value="NZ_CP046908.1"/>
</dbReference>